<reference evidence="2 3" key="1">
    <citation type="submission" date="2012-10" db="EMBL/GenBank/DDBJ databases">
        <title>The draft sequence of the Mycobacterium pheli genome.</title>
        <authorList>
            <person name="Pettersson B.M.F."/>
            <person name="Das S."/>
            <person name="Dasgupta S."/>
            <person name="Bhattacharya A."/>
            <person name="Kirsebom L.A."/>
        </authorList>
    </citation>
    <scope>NUCLEOTIDE SEQUENCE [LARGE SCALE GENOMIC DNA]</scope>
    <source>
        <strain evidence="2 3">CCUG 21000</strain>
    </source>
</reference>
<proteinExistence type="predicted"/>
<comment type="caution">
    <text evidence="2">The sequence shown here is derived from an EMBL/GenBank/DDBJ whole genome shotgun (WGS) entry which is preliminary data.</text>
</comment>
<feature type="compositionally biased region" description="Basic and acidic residues" evidence="1">
    <location>
        <begin position="137"/>
        <end position="147"/>
    </location>
</feature>
<name>A0A5N5V8A1_MYCPH</name>
<dbReference type="RefSeq" id="WP_061481723.1">
    <property type="nucleotide sequence ID" value="NZ_ANBO01000007.1"/>
</dbReference>
<keyword evidence="3" id="KW-1185">Reference proteome</keyword>
<accession>A0A5N5V8A1</accession>
<evidence type="ECO:0000313" key="2">
    <source>
        <dbReference type="EMBL" id="KAB7756860.1"/>
    </source>
</evidence>
<feature type="region of interest" description="Disordered" evidence="1">
    <location>
        <begin position="122"/>
        <end position="147"/>
    </location>
</feature>
<dbReference type="Proteomes" id="UP000325690">
    <property type="component" value="Unassembled WGS sequence"/>
</dbReference>
<sequence>MTDPQQDNNHSRPEGLDDATVEAVGAVSEALEWVERARGHLYSFHQLMGRADLLLGDACDNLRDAGHPAVADRLAEELVGRNVLYGRWTFQIVEDFDDNYWSVFREYEREVRDELQQGRRHVYESEMKERRRTRGRPGHERRPYTNE</sequence>
<protein>
    <submittedName>
        <fullName evidence="2">Uncharacterized protein</fullName>
    </submittedName>
</protein>
<dbReference type="EMBL" id="ANBP01000011">
    <property type="protein sequence ID" value="KAB7756860.1"/>
    <property type="molecule type" value="Genomic_DNA"/>
</dbReference>
<dbReference type="GeneID" id="74302402"/>
<gene>
    <name evidence="2" type="ORF">MPHL21000_09600</name>
</gene>
<organism evidence="2 3">
    <name type="scientific">Mycolicibacterium phlei DSM 43239 = CCUG 21000</name>
    <dbReference type="NCBI Taxonomy" id="1226750"/>
    <lineage>
        <taxon>Bacteria</taxon>
        <taxon>Bacillati</taxon>
        <taxon>Actinomycetota</taxon>
        <taxon>Actinomycetes</taxon>
        <taxon>Mycobacteriales</taxon>
        <taxon>Mycobacteriaceae</taxon>
        <taxon>Mycolicibacterium</taxon>
    </lineage>
</organism>
<evidence type="ECO:0000313" key="3">
    <source>
        <dbReference type="Proteomes" id="UP000325690"/>
    </source>
</evidence>
<dbReference type="AlphaFoldDB" id="A0A5N5V8A1"/>
<evidence type="ECO:0000256" key="1">
    <source>
        <dbReference type="SAM" id="MobiDB-lite"/>
    </source>
</evidence>